<evidence type="ECO:0000259" key="3">
    <source>
        <dbReference type="Pfam" id="PF07282"/>
    </source>
</evidence>
<reference evidence="4 5" key="1">
    <citation type="submission" date="2018-11" db="EMBL/GenBank/DDBJ databases">
        <title>Genomic Encyclopedia of Type Strains, Phase IV (KMG-IV): sequencing the most valuable type-strain genomes for metagenomic binning, comparative biology and taxonomic classification.</title>
        <authorList>
            <person name="Goeker M."/>
        </authorList>
    </citation>
    <scope>NUCLEOTIDE SEQUENCE [LARGE SCALE GENOMIC DNA]</scope>
    <source>
        <strain evidence="4 5">DSM 102936</strain>
    </source>
</reference>
<dbReference type="GO" id="GO:0003677">
    <property type="term" value="F:DNA binding"/>
    <property type="evidence" value="ECO:0007669"/>
    <property type="project" value="UniProtKB-KW"/>
</dbReference>
<keyword evidence="5" id="KW-1185">Reference proteome</keyword>
<dbReference type="OrthoDB" id="1551477at2"/>
<protein>
    <submittedName>
        <fullName evidence="4">Putative transposase-like DNA-binding protein</fullName>
    </submittedName>
</protein>
<feature type="coiled-coil region" evidence="2">
    <location>
        <begin position="124"/>
        <end position="185"/>
    </location>
</feature>
<dbReference type="AlphaFoldDB" id="A0A3N5AX77"/>
<comment type="caution">
    <text evidence="4">The sequence shown here is derived from an EMBL/GenBank/DDBJ whole genome shotgun (WGS) entry which is preliminary data.</text>
</comment>
<keyword evidence="1 4" id="KW-0238">DNA-binding</keyword>
<name>A0A3N5AX77_9THEO</name>
<dbReference type="EMBL" id="RKRE01000001">
    <property type="protein sequence ID" value="RPF49604.1"/>
    <property type="molecule type" value="Genomic_DNA"/>
</dbReference>
<dbReference type="Proteomes" id="UP000282654">
    <property type="component" value="Unassembled WGS sequence"/>
</dbReference>
<dbReference type="Pfam" id="PF07282">
    <property type="entry name" value="Cas12f1-like_TNB"/>
    <property type="match status" value="1"/>
</dbReference>
<accession>A0A3N5AX77</accession>
<gene>
    <name evidence="4" type="ORF">EDD75_0423</name>
</gene>
<evidence type="ECO:0000256" key="2">
    <source>
        <dbReference type="SAM" id="Coils"/>
    </source>
</evidence>
<keyword evidence="2" id="KW-0175">Coiled coil</keyword>
<evidence type="ECO:0000256" key="1">
    <source>
        <dbReference type="ARBA" id="ARBA00023125"/>
    </source>
</evidence>
<proteinExistence type="predicted"/>
<organism evidence="4 5">
    <name type="scientific">Thermodesulfitimonas autotrophica</name>
    <dbReference type="NCBI Taxonomy" id="1894989"/>
    <lineage>
        <taxon>Bacteria</taxon>
        <taxon>Bacillati</taxon>
        <taxon>Bacillota</taxon>
        <taxon>Clostridia</taxon>
        <taxon>Thermoanaerobacterales</taxon>
        <taxon>Thermoanaerobacteraceae</taxon>
        <taxon>Thermodesulfitimonas</taxon>
    </lineage>
</organism>
<feature type="domain" description="Cas12f1-like TNB" evidence="3">
    <location>
        <begin position="517"/>
        <end position="580"/>
    </location>
</feature>
<evidence type="ECO:0000313" key="4">
    <source>
        <dbReference type="EMBL" id="RPF49604.1"/>
    </source>
</evidence>
<dbReference type="InterPro" id="IPR010095">
    <property type="entry name" value="Cas12f1-like_TNB"/>
</dbReference>
<evidence type="ECO:0000313" key="5">
    <source>
        <dbReference type="Proteomes" id="UP000282654"/>
    </source>
</evidence>
<sequence length="592" mass="68753">MPFGLKSEGVVRVYEYGCLAPVSGEEAIVGVLRARSDLWNKLIETERELDRKRREVYARASELASLGVLEKEIEFVSNLIGSLREEIKRERKLHRQGSVALSARMLEDLNRFKGCLARLKAQYKEARKGALDGVREELEQLEEERRQAVQRVDDEFKRVLWWPNRDEERVEYENARKRLVRSRSEGQKAELRFHRFDGTGKATVRLRERGSAGPWGMPVGNIFIPNSVCWMRPVPPEAWTSPVRAERRRKARTVLHFRVGTDADGNPVWAVLPMVMHRPLPEGGVVRQVSVVRERVGRHFRYKAVFTVQLFPNAIKEEPLLDGVVAVDVGWRRVESGIRVAVWLDDHGNHGEVIIPDRLYREFLRLKELQSLRDTHFNEAKKILVEFLKKAQGMPEWLLEECRSLKEWRSPGRLVSLLGRWKKNCFPGDKGILNWLSDWQQREDHLYDWQSHLRDQILRHRREIYRIFASQLADKYGVVVLEDFDLRKVVKTPPPEEGTQGSIPPDYQRFIVAPSELRLCIVNACAREGVSVSLQPAAFTTLRCHACGYVEKFDAAREIWHRCPKCGELWDQDYNACVNLLERYFSKESADS</sequence>